<reference evidence="8" key="1">
    <citation type="submission" date="2020-09" db="EMBL/GenBank/DDBJ databases">
        <title>A novel bacterium of genus Paenibacillus, isolated from South China Sea.</title>
        <authorList>
            <person name="Huang H."/>
            <person name="Mo K."/>
            <person name="Hu Y."/>
        </authorList>
    </citation>
    <scope>NUCLEOTIDE SEQUENCE</scope>
    <source>
        <strain evidence="8">IB182363</strain>
    </source>
</reference>
<sequence length="366" mass="41257">MNEYLIPVTNSCTLIALSYVALKLRTRVLGGMNEMILVPLFTGCSSILMMLLPIPTDLIIQDLRYIPIMMAGLRLGLPLALLSVIPPAIFTLYLNEPYVLYELLHGLLFPALISSFLHQKEYRAGFERIRLSVAVKLAVLLFAVKAVGGYFVLTGLRPDYLWMNGYMFAVTLACLIVLIAMHNEENKSWLIQRQLELEANQDRLTGLPNLRSFLEIADRTLRKRRLGILMIDIDNFKNFNDSLGHLQGDKLLREAGQLLRAAIGEKDYIARYGGEEFIVMCDSIDRGLLSYLAHKLCHTTAEYPFVGREVQPGKAISISIGIAVADRAGDDLYQLIAEADQALYESKKKGKNRYSLYEGREATVRY</sequence>
<evidence type="ECO:0000256" key="2">
    <source>
        <dbReference type="ARBA" id="ARBA00022475"/>
    </source>
</evidence>
<evidence type="ECO:0000256" key="1">
    <source>
        <dbReference type="ARBA" id="ARBA00004651"/>
    </source>
</evidence>
<dbReference type="PANTHER" id="PTHR45138">
    <property type="entry name" value="REGULATORY COMPONENTS OF SENSORY TRANSDUCTION SYSTEM"/>
    <property type="match status" value="1"/>
</dbReference>
<dbReference type="EMBL" id="JACXJA010000006">
    <property type="protein sequence ID" value="MBD2861646.1"/>
    <property type="molecule type" value="Genomic_DNA"/>
</dbReference>
<dbReference type="InterPro" id="IPR011620">
    <property type="entry name" value="Sig_transdc_His_kinase_LytS_TM"/>
</dbReference>
<evidence type="ECO:0000256" key="6">
    <source>
        <dbReference type="SAM" id="Phobius"/>
    </source>
</evidence>
<organism evidence="8 9">
    <name type="scientific">Paenibacillus oceani</name>
    <dbReference type="NCBI Taxonomy" id="2772510"/>
    <lineage>
        <taxon>Bacteria</taxon>
        <taxon>Bacillati</taxon>
        <taxon>Bacillota</taxon>
        <taxon>Bacilli</taxon>
        <taxon>Bacillales</taxon>
        <taxon>Paenibacillaceae</taxon>
        <taxon>Paenibacillus</taxon>
    </lineage>
</organism>
<keyword evidence="4 6" id="KW-1133">Transmembrane helix</keyword>
<dbReference type="InterPro" id="IPR043128">
    <property type="entry name" value="Rev_trsase/Diguanyl_cyclase"/>
</dbReference>
<dbReference type="PANTHER" id="PTHR45138:SF9">
    <property type="entry name" value="DIGUANYLATE CYCLASE DGCM-RELATED"/>
    <property type="match status" value="1"/>
</dbReference>
<dbReference type="InterPro" id="IPR050469">
    <property type="entry name" value="Diguanylate_Cyclase"/>
</dbReference>
<comment type="subcellular location">
    <subcellularLocation>
        <location evidence="1">Cell membrane</location>
        <topology evidence="1">Multi-pass membrane protein</topology>
    </subcellularLocation>
</comment>
<dbReference type="SUPFAM" id="SSF55073">
    <property type="entry name" value="Nucleotide cyclase"/>
    <property type="match status" value="1"/>
</dbReference>
<evidence type="ECO:0000256" key="3">
    <source>
        <dbReference type="ARBA" id="ARBA00022692"/>
    </source>
</evidence>
<evidence type="ECO:0000256" key="4">
    <source>
        <dbReference type="ARBA" id="ARBA00022989"/>
    </source>
</evidence>
<keyword evidence="2" id="KW-1003">Cell membrane</keyword>
<dbReference type="Pfam" id="PF07694">
    <property type="entry name" value="5TM-5TMR_LYT"/>
    <property type="match status" value="1"/>
</dbReference>
<dbReference type="PROSITE" id="PS50887">
    <property type="entry name" value="GGDEF"/>
    <property type="match status" value="1"/>
</dbReference>
<evidence type="ECO:0000256" key="5">
    <source>
        <dbReference type="ARBA" id="ARBA00023136"/>
    </source>
</evidence>
<dbReference type="Proteomes" id="UP000639396">
    <property type="component" value="Unassembled WGS sequence"/>
</dbReference>
<protein>
    <submittedName>
        <fullName evidence="8">GGDEF domain-containing protein</fullName>
    </submittedName>
</protein>
<dbReference type="InterPro" id="IPR000160">
    <property type="entry name" value="GGDEF_dom"/>
</dbReference>
<name>A0A927GY87_9BACL</name>
<accession>A0A927GY87</accession>
<dbReference type="CDD" id="cd01949">
    <property type="entry name" value="GGDEF"/>
    <property type="match status" value="1"/>
</dbReference>
<dbReference type="GO" id="GO:0052621">
    <property type="term" value="F:diguanylate cyclase activity"/>
    <property type="evidence" value="ECO:0007669"/>
    <property type="project" value="TreeGrafter"/>
</dbReference>
<dbReference type="GO" id="GO:0071555">
    <property type="term" value="P:cell wall organization"/>
    <property type="evidence" value="ECO:0007669"/>
    <property type="project" value="InterPro"/>
</dbReference>
<dbReference type="SMART" id="SM00267">
    <property type="entry name" value="GGDEF"/>
    <property type="match status" value="1"/>
</dbReference>
<feature type="transmembrane region" description="Helical" evidence="6">
    <location>
        <begin position="99"/>
        <end position="117"/>
    </location>
</feature>
<evidence type="ECO:0000313" key="9">
    <source>
        <dbReference type="Proteomes" id="UP000639396"/>
    </source>
</evidence>
<evidence type="ECO:0000259" key="7">
    <source>
        <dbReference type="PROSITE" id="PS50887"/>
    </source>
</evidence>
<dbReference type="NCBIfam" id="TIGR00254">
    <property type="entry name" value="GGDEF"/>
    <property type="match status" value="1"/>
</dbReference>
<keyword evidence="9" id="KW-1185">Reference proteome</keyword>
<dbReference type="Pfam" id="PF00990">
    <property type="entry name" value="GGDEF"/>
    <property type="match status" value="1"/>
</dbReference>
<proteinExistence type="predicted"/>
<keyword evidence="5 6" id="KW-0472">Membrane</keyword>
<gene>
    <name evidence="8" type="ORF">IDH45_06520</name>
</gene>
<feature type="transmembrane region" description="Helical" evidence="6">
    <location>
        <begin position="75"/>
        <end position="93"/>
    </location>
</feature>
<dbReference type="InterPro" id="IPR029787">
    <property type="entry name" value="Nucleotide_cyclase"/>
</dbReference>
<evidence type="ECO:0000313" key="8">
    <source>
        <dbReference type="EMBL" id="MBD2861646.1"/>
    </source>
</evidence>
<dbReference type="GO" id="GO:0005886">
    <property type="term" value="C:plasma membrane"/>
    <property type="evidence" value="ECO:0007669"/>
    <property type="project" value="UniProtKB-SubCell"/>
</dbReference>
<keyword evidence="3 6" id="KW-0812">Transmembrane</keyword>
<feature type="transmembrane region" description="Helical" evidence="6">
    <location>
        <begin position="165"/>
        <end position="183"/>
    </location>
</feature>
<feature type="domain" description="GGDEF" evidence="7">
    <location>
        <begin position="224"/>
        <end position="359"/>
    </location>
</feature>
<dbReference type="AlphaFoldDB" id="A0A927GY87"/>
<dbReference type="Gene3D" id="3.30.70.270">
    <property type="match status" value="1"/>
</dbReference>
<feature type="transmembrane region" description="Helical" evidence="6">
    <location>
        <begin position="35"/>
        <end position="54"/>
    </location>
</feature>
<dbReference type="GO" id="GO:0000155">
    <property type="term" value="F:phosphorelay sensor kinase activity"/>
    <property type="evidence" value="ECO:0007669"/>
    <property type="project" value="InterPro"/>
</dbReference>
<dbReference type="RefSeq" id="WP_190925822.1">
    <property type="nucleotide sequence ID" value="NZ_JACXJA010000006.1"/>
</dbReference>
<feature type="transmembrane region" description="Helical" evidence="6">
    <location>
        <begin position="129"/>
        <end position="153"/>
    </location>
</feature>
<comment type="caution">
    <text evidence="8">The sequence shown here is derived from an EMBL/GenBank/DDBJ whole genome shotgun (WGS) entry which is preliminary data.</text>
</comment>